<evidence type="ECO:0000313" key="2">
    <source>
        <dbReference type="EMBL" id="MBD5779744.1"/>
    </source>
</evidence>
<dbReference type="PANTHER" id="PTHR43364">
    <property type="entry name" value="NADH-SPECIFIC METHYLGLYOXAL REDUCTASE-RELATED"/>
    <property type="match status" value="1"/>
</dbReference>
<dbReference type="PROSITE" id="PS51257">
    <property type="entry name" value="PROKAR_LIPOPROTEIN"/>
    <property type="match status" value="1"/>
</dbReference>
<dbReference type="GO" id="GO:0005829">
    <property type="term" value="C:cytosol"/>
    <property type="evidence" value="ECO:0007669"/>
    <property type="project" value="TreeGrafter"/>
</dbReference>
<evidence type="ECO:0000313" key="3">
    <source>
        <dbReference type="Proteomes" id="UP000622317"/>
    </source>
</evidence>
<reference evidence="2" key="1">
    <citation type="submission" date="2020-09" db="EMBL/GenBank/DDBJ databases">
        <title>Pelagicoccus enzymogenes sp. nov. with an EPS production, isolated from marine sediment.</title>
        <authorList>
            <person name="Feng X."/>
        </authorList>
    </citation>
    <scope>NUCLEOTIDE SEQUENCE</scope>
    <source>
        <strain evidence="2">NFK12</strain>
    </source>
</reference>
<accession>A0A927IHE4</accession>
<organism evidence="2 3">
    <name type="scientific">Pelagicoccus enzymogenes</name>
    <dbReference type="NCBI Taxonomy" id="2773457"/>
    <lineage>
        <taxon>Bacteria</taxon>
        <taxon>Pseudomonadati</taxon>
        <taxon>Verrucomicrobiota</taxon>
        <taxon>Opitutia</taxon>
        <taxon>Puniceicoccales</taxon>
        <taxon>Pelagicoccaceae</taxon>
        <taxon>Pelagicoccus</taxon>
    </lineage>
</organism>
<dbReference type="EMBL" id="JACYFG010000013">
    <property type="protein sequence ID" value="MBD5779744.1"/>
    <property type="molecule type" value="Genomic_DNA"/>
</dbReference>
<dbReference type="Gene3D" id="3.20.20.100">
    <property type="entry name" value="NADP-dependent oxidoreductase domain"/>
    <property type="match status" value="1"/>
</dbReference>
<evidence type="ECO:0000259" key="1">
    <source>
        <dbReference type="Pfam" id="PF00248"/>
    </source>
</evidence>
<dbReference type="Pfam" id="PF00248">
    <property type="entry name" value="Aldo_ket_red"/>
    <property type="match status" value="1"/>
</dbReference>
<dbReference type="InterPro" id="IPR023210">
    <property type="entry name" value="NADP_OxRdtase_dom"/>
</dbReference>
<dbReference type="SUPFAM" id="SSF51430">
    <property type="entry name" value="NAD(P)-linked oxidoreductase"/>
    <property type="match status" value="1"/>
</dbReference>
<gene>
    <name evidence="2" type="ORF">IEN85_09595</name>
</gene>
<protein>
    <submittedName>
        <fullName evidence="2">Aldo/keto reductase</fullName>
    </submittedName>
</protein>
<feature type="domain" description="NADP-dependent oxidoreductase" evidence="1">
    <location>
        <begin position="15"/>
        <end position="296"/>
    </location>
</feature>
<dbReference type="InterPro" id="IPR020471">
    <property type="entry name" value="AKR"/>
</dbReference>
<sequence>MKTVKLGNSSLHSTPLVYGCMRISGDNSSDARKRGKEAILAAYEAGYNHFDHADIYGGGLCEELFAEAMKDLAITRESILLTSKCGIRFKDTPSPGLPARYDFTKSYILECVEGSLKRLNTDYLDLFLLHRPDYLFDPDETADALQELVSSGKVRHCGVSNFKPSQLSLLQSRCELPLIVNQVEINIHNVDALMDGTLDQCQERGITPQAWCPIGGVAYPAWGNTFTPEDEARIEAEFDRQAEKYGVENWIVMLAWILRHPSGIVPIVGSTTPERIRAARQSLEINYEREDWYQLLEARNGEPVP</sequence>
<dbReference type="RefSeq" id="WP_191616873.1">
    <property type="nucleotide sequence ID" value="NZ_JACYFG010000013.1"/>
</dbReference>
<dbReference type="InterPro" id="IPR036812">
    <property type="entry name" value="NAD(P)_OxRdtase_dom_sf"/>
</dbReference>
<dbReference type="CDD" id="cd19092">
    <property type="entry name" value="AKR_BsYcsN_EcYdhF-like"/>
    <property type="match status" value="1"/>
</dbReference>
<dbReference type="InterPro" id="IPR050523">
    <property type="entry name" value="AKR_Detox_Biosynth"/>
</dbReference>
<keyword evidence="3" id="KW-1185">Reference proteome</keyword>
<dbReference type="GO" id="GO:0016491">
    <property type="term" value="F:oxidoreductase activity"/>
    <property type="evidence" value="ECO:0007669"/>
    <property type="project" value="InterPro"/>
</dbReference>
<name>A0A927IHE4_9BACT</name>
<dbReference type="AlphaFoldDB" id="A0A927IHE4"/>
<dbReference type="PRINTS" id="PR00069">
    <property type="entry name" value="ALDKETRDTASE"/>
</dbReference>
<proteinExistence type="predicted"/>
<dbReference type="Proteomes" id="UP000622317">
    <property type="component" value="Unassembled WGS sequence"/>
</dbReference>
<comment type="caution">
    <text evidence="2">The sequence shown here is derived from an EMBL/GenBank/DDBJ whole genome shotgun (WGS) entry which is preliminary data.</text>
</comment>
<dbReference type="PANTHER" id="PTHR43364:SF1">
    <property type="entry name" value="OXIDOREDUCTASE YDHF"/>
    <property type="match status" value="1"/>
</dbReference>